<comment type="function">
    <text evidence="10">Part of a complex that catalyzes the reversible reduction of CoM-S-S-CoB to the thiol-coenzymes H-S-CoM (coenzyme M) and H-S-CoB (coenzyme B).</text>
</comment>
<comment type="cofactor">
    <cofactor evidence="1 10">
        <name>FAD</name>
        <dbReference type="ChEBI" id="CHEBI:57692"/>
    </cofactor>
</comment>
<evidence type="ECO:0000256" key="6">
    <source>
        <dbReference type="ARBA" id="ARBA00022827"/>
    </source>
</evidence>
<comment type="pathway">
    <text evidence="10">Cofactor metabolism; coenzyme M-coenzyme B heterodisulfide reduction; coenzyme B and coenzyme M from coenzyme M-coenzyme B heterodisulfide: step 1/1.</text>
</comment>
<feature type="domain" description="4Fe-4S ferredoxin-type" evidence="11">
    <location>
        <begin position="577"/>
        <end position="606"/>
    </location>
</feature>
<dbReference type="PATRIC" id="fig|1698261.3.peg.843"/>
<keyword evidence="4 10" id="KW-0285">Flavoprotein</keyword>
<evidence type="ECO:0000259" key="11">
    <source>
        <dbReference type="PROSITE" id="PS51379"/>
    </source>
</evidence>
<dbReference type="Pfam" id="PF13237">
    <property type="entry name" value="Fer4_10"/>
    <property type="match status" value="1"/>
</dbReference>
<dbReference type="InterPro" id="IPR036188">
    <property type="entry name" value="FAD/NAD-bd_sf"/>
</dbReference>
<comment type="caution">
    <text evidence="12">The sequence shown here is derived from an EMBL/GenBank/DDBJ whole genome shotgun (WGS) entry which is preliminary data.</text>
</comment>
<dbReference type="UniPathway" id="UPA00647">
    <property type="reaction ID" value="UER00700"/>
</dbReference>
<keyword evidence="5 10" id="KW-0479">Metal-binding</keyword>
<evidence type="ECO:0000313" key="13">
    <source>
        <dbReference type="Proteomes" id="UP000070589"/>
    </source>
</evidence>
<evidence type="ECO:0000256" key="8">
    <source>
        <dbReference type="ARBA" id="ARBA00023004"/>
    </source>
</evidence>
<dbReference type="InterPro" id="IPR017900">
    <property type="entry name" value="4Fe4S_Fe_S_CS"/>
</dbReference>
<dbReference type="Pfam" id="PF00037">
    <property type="entry name" value="Fer4"/>
    <property type="match status" value="1"/>
</dbReference>
<dbReference type="PROSITE" id="PS51379">
    <property type="entry name" value="4FE4S_FER_2"/>
    <property type="match status" value="4"/>
</dbReference>
<evidence type="ECO:0000256" key="9">
    <source>
        <dbReference type="ARBA" id="ARBA00023014"/>
    </source>
</evidence>
<dbReference type="Gene3D" id="3.40.50.720">
    <property type="entry name" value="NAD(P)-binding Rossmann-like Domain"/>
    <property type="match status" value="1"/>
</dbReference>
<organism evidence="12 13">
    <name type="scientific">candidate division MSBL1 archaeon SCGC-AAA259D14</name>
    <dbReference type="NCBI Taxonomy" id="1698261"/>
    <lineage>
        <taxon>Archaea</taxon>
        <taxon>Methanobacteriati</taxon>
        <taxon>Methanobacteriota</taxon>
        <taxon>candidate division MSBL1</taxon>
    </lineage>
</organism>
<dbReference type="Proteomes" id="UP000070589">
    <property type="component" value="Unassembled WGS sequence"/>
</dbReference>
<dbReference type="InterPro" id="IPR017896">
    <property type="entry name" value="4Fe4S_Fe-S-bd"/>
</dbReference>
<evidence type="ECO:0000256" key="4">
    <source>
        <dbReference type="ARBA" id="ARBA00022630"/>
    </source>
</evidence>
<dbReference type="EC" id="1.8.-.-" evidence="10"/>
<evidence type="ECO:0000313" key="12">
    <source>
        <dbReference type="EMBL" id="KXA89168.1"/>
    </source>
</evidence>
<dbReference type="PANTHER" id="PTHR43498">
    <property type="entry name" value="FERREDOXIN:COB-COM HETERODISULFIDE REDUCTASE SUBUNIT A"/>
    <property type="match status" value="1"/>
</dbReference>
<sequence>MNSYMRRIGVYVCHCGTNIAGTVDVDEVTEFASKLDDVVVAKNYEFMCSDPGKEMIEEDIEEEELTNVVVAACSPTLHEDTFMEVVQSGGLNRFLFQQANIREHCSWVTDDEEEATEKAKRLVNAAVSRVKRHEPLEVREVDVVPRTLVVGGGIAGIEAALDVADSGKEVHLVEKSPSIGGHMAQLDKTFPTLDCSACILTPKMSDVGGDPYINLMTYSEVESVEGYPGNYEVKVKRKPRYVDENKCTGCGICQEKCPATAPSEFDEEIGERKAIYIPFPQAVPQIPVIDKENCIYFEREKCKACELNCPRDAVNFEQEEEIEELDVGNIIIATGYELMDPSVIKRYGYGKYDDVYTALEIERMIDATGPTDGEIITSKGEEPETVVIVHCVGSRDENYNEYCSRVCCMYSMKLAHLIKDETDADVFELYLDLRAFGKGYEEFYNRVREEDIIFVQGKAGAINVEKEKEKLLVDCEDSLLQKRIEIPADMVVLAPAIEPRRDVEETADKFNISRSEDGFFMERHPKLAPVNTVSDGIFLAGACQGPKDIPDSVAQGGFAAEEAIAMIDAEELELEPYISEVDEETCAGCKICIALCPFDAAEFIDEEGVARIEETLCKGCGTCVAACPSGAAHQQGFSDDQITAEIVGVLK</sequence>
<feature type="domain" description="4Fe-4S ferredoxin-type" evidence="11">
    <location>
        <begin position="285"/>
        <end position="319"/>
    </location>
</feature>
<keyword evidence="7 10" id="KW-0560">Oxidoreductase</keyword>
<comment type="subunit">
    <text evidence="10">The ferredoxin:CoB-CoM heterodisulfide reductase is composed of three subunits; HdrA, HdrB and HdrC.</text>
</comment>
<evidence type="ECO:0000256" key="2">
    <source>
        <dbReference type="ARBA" id="ARBA00006561"/>
    </source>
</evidence>
<evidence type="ECO:0000256" key="7">
    <source>
        <dbReference type="ARBA" id="ARBA00023002"/>
    </source>
</evidence>
<dbReference type="Pfam" id="PF12831">
    <property type="entry name" value="FAD_oxidored"/>
    <property type="match status" value="1"/>
</dbReference>
<evidence type="ECO:0000256" key="1">
    <source>
        <dbReference type="ARBA" id="ARBA00001974"/>
    </source>
</evidence>
<accession>A0A133U4R0</accession>
<dbReference type="InterPro" id="IPR039650">
    <property type="entry name" value="HdrA-like"/>
</dbReference>
<dbReference type="EMBL" id="LHXL01000052">
    <property type="protein sequence ID" value="KXA89168.1"/>
    <property type="molecule type" value="Genomic_DNA"/>
</dbReference>
<feature type="domain" description="4Fe-4S ferredoxin-type" evidence="11">
    <location>
        <begin position="608"/>
        <end position="637"/>
    </location>
</feature>
<evidence type="ECO:0000256" key="3">
    <source>
        <dbReference type="ARBA" id="ARBA00022485"/>
    </source>
</evidence>
<dbReference type="Gene3D" id="3.30.70.3270">
    <property type="match status" value="1"/>
</dbReference>
<dbReference type="SUPFAM" id="SSF51905">
    <property type="entry name" value="FAD/NAD(P)-binding domain"/>
    <property type="match status" value="1"/>
</dbReference>
<proteinExistence type="inferred from homology"/>
<dbReference type="Gene3D" id="3.30.70.20">
    <property type="match status" value="1"/>
</dbReference>
<feature type="domain" description="4Fe-4S ferredoxin-type" evidence="11">
    <location>
        <begin position="238"/>
        <end position="268"/>
    </location>
</feature>
<comment type="cofactor">
    <cofactor evidence="10">
        <name>[4Fe-4S] cluster</name>
        <dbReference type="ChEBI" id="CHEBI:49883"/>
    </cofactor>
</comment>
<keyword evidence="9 10" id="KW-0411">Iron-sulfur</keyword>
<name>A0A133U4R0_9EURY</name>
<dbReference type="GO" id="GO:0016491">
    <property type="term" value="F:oxidoreductase activity"/>
    <property type="evidence" value="ECO:0007669"/>
    <property type="project" value="UniProtKB-UniRule"/>
</dbReference>
<keyword evidence="3 10" id="KW-0004">4Fe-4S</keyword>
<dbReference type="GO" id="GO:0051539">
    <property type="term" value="F:4 iron, 4 sulfur cluster binding"/>
    <property type="evidence" value="ECO:0007669"/>
    <property type="project" value="UniProtKB-UniRule"/>
</dbReference>
<reference evidence="12 13" key="1">
    <citation type="journal article" date="2016" name="Sci. Rep.">
        <title>Metabolic traits of an uncultured archaeal lineage -MSBL1- from brine pools of the Red Sea.</title>
        <authorList>
            <person name="Mwirichia R."/>
            <person name="Alam I."/>
            <person name="Rashid M."/>
            <person name="Vinu M."/>
            <person name="Ba-Alawi W."/>
            <person name="Anthony Kamau A."/>
            <person name="Kamanda Ngugi D."/>
            <person name="Goker M."/>
            <person name="Klenk H.P."/>
            <person name="Bajic V."/>
            <person name="Stingl U."/>
        </authorList>
    </citation>
    <scope>NUCLEOTIDE SEQUENCE [LARGE SCALE GENOMIC DNA]</scope>
    <source>
        <strain evidence="12">SCGC-AAA259D14</strain>
    </source>
</reference>
<gene>
    <name evidence="12" type="ORF">AKJ62_03645</name>
</gene>
<keyword evidence="6 10" id="KW-0274">FAD</keyword>
<dbReference type="AlphaFoldDB" id="A0A133U4R0"/>
<protein>
    <recommendedName>
        <fullName evidence="10">CoB--CoM heterodisulfide reductase iron-sulfur subunit A</fullName>
        <ecNumber evidence="10">1.8.-.-</ecNumber>
    </recommendedName>
</protein>
<keyword evidence="13" id="KW-1185">Reference proteome</keyword>
<dbReference type="SUPFAM" id="SSF54862">
    <property type="entry name" value="4Fe-4S ferredoxins"/>
    <property type="match status" value="1"/>
</dbReference>
<evidence type="ECO:0000256" key="10">
    <source>
        <dbReference type="RuleBase" id="RU366072"/>
    </source>
</evidence>
<dbReference type="GO" id="GO:0046872">
    <property type="term" value="F:metal ion binding"/>
    <property type="evidence" value="ECO:0007669"/>
    <property type="project" value="UniProtKB-KW"/>
</dbReference>
<comment type="similarity">
    <text evidence="2 10">Belongs to the HdrA family.</text>
</comment>
<keyword evidence="8 10" id="KW-0408">Iron</keyword>
<dbReference type="PROSITE" id="PS00198">
    <property type="entry name" value="4FE4S_FER_1"/>
    <property type="match status" value="2"/>
</dbReference>
<dbReference type="PANTHER" id="PTHR43498:SF1">
    <property type="entry name" value="COB--COM HETERODISULFIDE REDUCTASE IRON-SULFUR SUBUNIT A"/>
    <property type="match status" value="1"/>
</dbReference>
<evidence type="ECO:0000256" key="5">
    <source>
        <dbReference type="ARBA" id="ARBA00022723"/>
    </source>
</evidence>